<reference evidence="1 2" key="1">
    <citation type="submission" date="2013-12" db="EMBL/GenBank/DDBJ databases">
        <title>Annotated genome of Streptomyces scopuliridis.</title>
        <authorList>
            <person name="Olson J.B."/>
        </authorList>
    </citation>
    <scope>NUCLEOTIDE SEQUENCE [LARGE SCALE GENOMIC DNA]</scope>
    <source>
        <strain evidence="1 2">RB72</strain>
    </source>
</reference>
<evidence type="ECO:0000313" key="1">
    <source>
        <dbReference type="EMBL" id="PVE14116.1"/>
    </source>
</evidence>
<gene>
    <name evidence="1" type="ORF">Y717_25195</name>
</gene>
<dbReference type="AlphaFoldDB" id="A0A2T7TG58"/>
<dbReference type="Gene3D" id="3.40.630.30">
    <property type="match status" value="1"/>
</dbReference>
<dbReference type="Proteomes" id="UP000245992">
    <property type="component" value="Unassembled WGS sequence"/>
</dbReference>
<comment type="caution">
    <text evidence="1">The sequence shown here is derived from an EMBL/GenBank/DDBJ whole genome shotgun (WGS) entry which is preliminary data.</text>
</comment>
<dbReference type="EMBL" id="AZSP01000006">
    <property type="protein sequence ID" value="PVE14116.1"/>
    <property type="molecule type" value="Genomic_DNA"/>
</dbReference>
<protein>
    <submittedName>
        <fullName evidence="1">Uncharacterized protein</fullName>
    </submittedName>
</protein>
<evidence type="ECO:0000313" key="2">
    <source>
        <dbReference type="Proteomes" id="UP000245992"/>
    </source>
</evidence>
<keyword evidence="2" id="KW-1185">Reference proteome</keyword>
<dbReference type="STRING" id="1440053.GCA_000718095_05246"/>
<organism evidence="1 2">
    <name type="scientific">Streptomyces scopuliridis RB72</name>
    <dbReference type="NCBI Taxonomy" id="1440053"/>
    <lineage>
        <taxon>Bacteria</taxon>
        <taxon>Bacillati</taxon>
        <taxon>Actinomycetota</taxon>
        <taxon>Actinomycetes</taxon>
        <taxon>Kitasatosporales</taxon>
        <taxon>Streptomycetaceae</taxon>
        <taxon>Streptomyces</taxon>
    </lineage>
</organism>
<proteinExistence type="predicted"/>
<sequence length="82" mass="8818">MARAFDDDPMLRWFFPDDSSREASLVSYFTTIFTRQYVHNAVCESGGTQKAVAASVLRSNSTSVRTVADGSSTAMAAVVSSS</sequence>
<name>A0A2T7TG58_9ACTN</name>
<accession>A0A2T7TG58</accession>